<keyword evidence="4" id="KW-0012">Acyltransferase</keyword>
<comment type="catalytic activity">
    <reaction evidence="5">
        <text>glycyl-tRNA(Gly) + acetyl-CoA = N-acetylglycyl-tRNA(Gly) + CoA + H(+)</text>
        <dbReference type="Rhea" id="RHEA:81867"/>
        <dbReference type="Rhea" id="RHEA-COMP:9683"/>
        <dbReference type="Rhea" id="RHEA-COMP:19766"/>
        <dbReference type="ChEBI" id="CHEBI:15378"/>
        <dbReference type="ChEBI" id="CHEBI:57287"/>
        <dbReference type="ChEBI" id="CHEBI:57288"/>
        <dbReference type="ChEBI" id="CHEBI:78522"/>
        <dbReference type="ChEBI" id="CHEBI:232036"/>
    </reaction>
</comment>
<evidence type="ECO:0000313" key="7">
    <source>
        <dbReference type="EMBL" id="MBI4921779.1"/>
    </source>
</evidence>
<dbReference type="InterPro" id="IPR016181">
    <property type="entry name" value="Acyl_CoA_acyltransferase"/>
</dbReference>
<dbReference type="EMBL" id="JACRAF010000023">
    <property type="protein sequence ID" value="MBI4921779.1"/>
    <property type="molecule type" value="Genomic_DNA"/>
</dbReference>
<dbReference type="Pfam" id="PF13508">
    <property type="entry name" value="Acetyltransf_7"/>
    <property type="match status" value="1"/>
</dbReference>
<organism evidence="7 8">
    <name type="scientific">Devosia nanyangense</name>
    <dbReference type="NCBI Taxonomy" id="1228055"/>
    <lineage>
        <taxon>Bacteria</taxon>
        <taxon>Pseudomonadati</taxon>
        <taxon>Pseudomonadota</taxon>
        <taxon>Alphaproteobacteria</taxon>
        <taxon>Hyphomicrobiales</taxon>
        <taxon>Devosiaceae</taxon>
        <taxon>Devosia</taxon>
    </lineage>
</organism>
<gene>
    <name evidence="7" type="ORF">HY834_08515</name>
</gene>
<comment type="caution">
    <text evidence="7">The sequence shown here is derived from an EMBL/GenBank/DDBJ whole genome shotgun (WGS) entry which is preliminary data.</text>
</comment>
<evidence type="ECO:0000256" key="3">
    <source>
        <dbReference type="ARBA" id="ARBA00022679"/>
    </source>
</evidence>
<evidence type="ECO:0000256" key="1">
    <source>
        <dbReference type="ARBA" id="ARBA00022491"/>
    </source>
</evidence>
<keyword evidence="3" id="KW-0808">Transferase</keyword>
<evidence type="ECO:0000256" key="2">
    <source>
        <dbReference type="ARBA" id="ARBA00022649"/>
    </source>
</evidence>
<feature type="domain" description="N-acetyltransferase" evidence="6">
    <location>
        <begin position="1"/>
        <end position="145"/>
    </location>
</feature>
<accession>A0A933L029</accession>
<reference evidence="7" key="1">
    <citation type="submission" date="2020-07" db="EMBL/GenBank/DDBJ databases">
        <title>Huge and variable diversity of episymbiotic CPR bacteria and DPANN archaea in groundwater ecosystems.</title>
        <authorList>
            <person name="He C.Y."/>
            <person name="Keren R."/>
            <person name="Whittaker M."/>
            <person name="Farag I.F."/>
            <person name="Doudna J."/>
            <person name="Cate J.H.D."/>
            <person name="Banfield J.F."/>
        </authorList>
    </citation>
    <scope>NUCLEOTIDE SEQUENCE</scope>
    <source>
        <strain evidence="7">NC_groundwater_1586_Pr3_B-0.1um_66_15</strain>
    </source>
</reference>
<dbReference type="PANTHER" id="PTHR36449">
    <property type="entry name" value="ACETYLTRANSFERASE-RELATED"/>
    <property type="match status" value="1"/>
</dbReference>
<proteinExistence type="predicted"/>
<dbReference type="PROSITE" id="PS51186">
    <property type="entry name" value="GNAT"/>
    <property type="match status" value="1"/>
</dbReference>
<evidence type="ECO:0000256" key="5">
    <source>
        <dbReference type="ARBA" id="ARBA00049880"/>
    </source>
</evidence>
<protein>
    <submittedName>
        <fullName evidence="7">GNAT family N-acetyltransferase</fullName>
    </submittedName>
</protein>
<dbReference type="Proteomes" id="UP000782610">
    <property type="component" value="Unassembled WGS sequence"/>
</dbReference>
<dbReference type="AlphaFoldDB" id="A0A933L029"/>
<evidence type="ECO:0000259" key="6">
    <source>
        <dbReference type="PROSITE" id="PS51186"/>
    </source>
</evidence>
<evidence type="ECO:0000313" key="8">
    <source>
        <dbReference type="Proteomes" id="UP000782610"/>
    </source>
</evidence>
<dbReference type="InterPro" id="IPR000182">
    <property type="entry name" value="GNAT_dom"/>
</dbReference>
<dbReference type="CDD" id="cd04301">
    <property type="entry name" value="NAT_SF"/>
    <property type="match status" value="1"/>
</dbReference>
<dbReference type="Gene3D" id="3.40.630.30">
    <property type="match status" value="1"/>
</dbReference>
<keyword evidence="1" id="KW-0678">Repressor</keyword>
<dbReference type="SUPFAM" id="SSF55729">
    <property type="entry name" value="Acyl-CoA N-acyltransferases (Nat)"/>
    <property type="match status" value="1"/>
</dbReference>
<name>A0A933L029_9HYPH</name>
<dbReference type="PANTHER" id="PTHR36449:SF1">
    <property type="entry name" value="ACETYLTRANSFERASE"/>
    <property type="match status" value="1"/>
</dbReference>
<dbReference type="GO" id="GO:0016747">
    <property type="term" value="F:acyltransferase activity, transferring groups other than amino-acyl groups"/>
    <property type="evidence" value="ECO:0007669"/>
    <property type="project" value="InterPro"/>
</dbReference>
<evidence type="ECO:0000256" key="4">
    <source>
        <dbReference type="ARBA" id="ARBA00023315"/>
    </source>
</evidence>
<sequence length="145" mass="15554">MFASGNPMLDRWLIERAWTNQVGRASRTYVVLHGGVVVGYYALASGGLDLAEAPSKFRRNMPDPIPVAVLGRLAVDQDFQGQGVGSCLLRNAVLRAQQAADIVGSHGILVHAIDESARAFYVHYGFVSSPAKPMTLVLAFAKSSP</sequence>
<keyword evidence="2" id="KW-1277">Toxin-antitoxin system</keyword>